<name>A0A6A5WU81_9PLEO</name>
<organism evidence="1 2">
    <name type="scientific">Amniculicola lignicola CBS 123094</name>
    <dbReference type="NCBI Taxonomy" id="1392246"/>
    <lineage>
        <taxon>Eukaryota</taxon>
        <taxon>Fungi</taxon>
        <taxon>Dikarya</taxon>
        <taxon>Ascomycota</taxon>
        <taxon>Pezizomycotina</taxon>
        <taxon>Dothideomycetes</taxon>
        <taxon>Pleosporomycetidae</taxon>
        <taxon>Pleosporales</taxon>
        <taxon>Amniculicolaceae</taxon>
        <taxon>Amniculicola</taxon>
    </lineage>
</organism>
<keyword evidence="2" id="KW-1185">Reference proteome</keyword>
<evidence type="ECO:0000313" key="1">
    <source>
        <dbReference type="EMBL" id="KAF2004648.1"/>
    </source>
</evidence>
<accession>A0A6A5WU81</accession>
<dbReference type="AlphaFoldDB" id="A0A6A5WU81"/>
<proteinExistence type="predicted"/>
<protein>
    <submittedName>
        <fullName evidence="1">Uncharacterized protein</fullName>
    </submittedName>
</protein>
<evidence type="ECO:0000313" key="2">
    <source>
        <dbReference type="Proteomes" id="UP000799779"/>
    </source>
</evidence>
<reference evidence="1" key="1">
    <citation type="journal article" date="2020" name="Stud. Mycol.">
        <title>101 Dothideomycetes genomes: a test case for predicting lifestyles and emergence of pathogens.</title>
        <authorList>
            <person name="Haridas S."/>
            <person name="Albert R."/>
            <person name="Binder M."/>
            <person name="Bloem J."/>
            <person name="Labutti K."/>
            <person name="Salamov A."/>
            <person name="Andreopoulos B."/>
            <person name="Baker S."/>
            <person name="Barry K."/>
            <person name="Bills G."/>
            <person name="Bluhm B."/>
            <person name="Cannon C."/>
            <person name="Castanera R."/>
            <person name="Culley D."/>
            <person name="Daum C."/>
            <person name="Ezra D."/>
            <person name="Gonzalez J."/>
            <person name="Henrissat B."/>
            <person name="Kuo A."/>
            <person name="Liang C."/>
            <person name="Lipzen A."/>
            <person name="Lutzoni F."/>
            <person name="Magnuson J."/>
            <person name="Mondo S."/>
            <person name="Nolan M."/>
            <person name="Ohm R."/>
            <person name="Pangilinan J."/>
            <person name="Park H.-J."/>
            <person name="Ramirez L."/>
            <person name="Alfaro M."/>
            <person name="Sun H."/>
            <person name="Tritt A."/>
            <person name="Yoshinaga Y."/>
            <person name="Zwiers L.-H."/>
            <person name="Turgeon B."/>
            <person name="Goodwin S."/>
            <person name="Spatafora J."/>
            <person name="Crous P."/>
            <person name="Grigoriev I."/>
        </authorList>
    </citation>
    <scope>NUCLEOTIDE SEQUENCE</scope>
    <source>
        <strain evidence="1">CBS 123094</strain>
    </source>
</reference>
<gene>
    <name evidence="1" type="ORF">P154DRAFT_35781</name>
</gene>
<dbReference type="EMBL" id="ML977566">
    <property type="protein sequence ID" value="KAF2004648.1"/>
    <property type="molecule type" value="Genomic_DNA"/>
</dbReference>
<dbReference type="Proteomes" id="UP000799779">
    <property type="component" value="Unassembled WGS sequence"/>
</dbReference>
<sequence length="155" mass="17665">MFVIKHSVSIGKPSTSAPRVLFENGRRLHARVWEIGKYLSLRGIQRVAGQTIKCLKEMGLLWLENMRSLGAPNRYSDPTFRIFTMYSSHIYGRRHQTGKSVTLCHRYTNILPLVAAANFRHDSVDLEICPATRNVIYEPNADSMAPPLLRYTNCS</sequence>